<gene>
    <name evidence="1" type="ORF">I3842_Q137000</name>
</gene>
<reference evidence="1" key="1">
    <citation type="submission" date="2021-01" db="EMBL/GenBank/DDBJ databases">
        <authorList>
            <person name="Lovell J.T."/>
            <person name="Bentley N."/>
            <person name="Bhattarai G."/>
            <person name="Jenkins J.W."/>
            <person name="Sreedasyam A."/>
            <person name="Alarcon Y."/>
            <person name="Bock C."/>
            <person name="Boston L."/>
            <person name="Carlson J."/>
            <person name="Cervantes K."/>
            <person name="Clermont K."/>
            <person name="Krom N."/>
            <person name="Kubenka K."/>
            <person name="Mamidi S."/>
            <person name="Mattison C."/>
            <person name="Monteros M."/>
            <person name="Pisani C."/>
            <person name="Plott C."/>
            <person name="Rajasekar S."/>
            <person name="Rhein H.S."/>
            <person name="Rohla C."/>
            <person name="Song M."/>
            <person name="Hilaire R.S."/>
            <person name="Shu S."/>
            <person name="Wells L."/>
            <person name="Wang X."/>
            <person name="Webber J."/>
            <person name="Heerema R.J."/>
            <person name="Klein P."/>
            <person name="Conner P."/>
            <person name="Grauke L."/>
            <person name="Grimwood J."/>
            <person name="Schmutz J."/>
            <person name="Randall J.J."/>
        </authorList>
    </citation>
    <scope>NUCLEOTIDE SEQUENCE</scope>
    <source>
        <tissue evidence="1">Leaf</tissue>
    </source>
</reference>
<proteinExistence type="predicted"/>
<protein>
    <submittedName>
        <fullName evidence="1">Uncharacterized protein</fullName>
    </submittedName>
</protein>
<comment type="caution">
    <text evidence="1">The sequence shown here is derived from an EMBL/GenBank/DDBJ whole genome shotgun (WGS) entry which is preliminary data.</text>
</comment>
<organism evidence="1 2">
    <name type="scientific">Carya illinoinensis</name>
    <name type="common">Pecan</name>
    <dbReference type="NCBI Taxonomy" id="32201"/>
    <lineage>
        <taxon>Eukaryota</taxon>
        <taxon>Viridiplantae</taxon>
        <taxon>Streptophyta</taxon>
        <taxon>Embryophyta</taxon>
        <taxon>Tracheophyta</taxon>
        <taxon>Spermatophyta</taxon>
        <taxon>Magnoliopsida</taxon>
        <taxon>eudicotyledons</taxon>
        <taxon>Gunneridae</taxon>
        <taxon>Pentapetalae</taxon>
        <taxon>rosids</taxon>
        <taxon>fabids</taxon>
        <taxon>Fagales</taxon>
        <taxon>Juglandaceae</taxon>
        <taxon>Carya</taxon>
    </lineage>
</organism>
<dbReference type="AlphaFoldDB" id="A0A922A1L5"/>
<evidence type="ECO:0000313" key="2">
    <source>
        <dbReference type="Proteomes" id="UP000811246"/>
    </source>
</evidence>
<name>A0A922A1L5_CARIL</name>
<dbReference type="Proteomes" id="UP000811246">
    <property type="component" value="Unassembled WGS sequence"/>
</dbReference>
<dbReference type="EMBL" id="MU229059">
    <property type="protein sequence ID" value="KAG6617987.1"/>
    <property type="molecule type" value="Genomic_DNA"/>
</dbReference>
<accession>A0A922A1L5</accession>
<evidence type="ECO:0000313" key="1">
    <source>
        <dbReference type="EMBL" id="KAG6617987.1"/>
    </source>
</evidence>
<sequence length="166" mass="19717">MLIHFKKLVVSYGPHQFCFQNMCCSHVDFKRCVEDVWKEPTQALGLLRLAKKFKKTKVALQAWNRQVFEHVGQTIKDLEERLEVLESRLQGGYDPEVECDFLVTKLVLDYWEQYEETRLSQLAKKKWLMKGDQNVKFFNAIVNQWRINKVTSNMWLEDGMLLESPE</sequence>